<keyword evidence="3" id="KW-1185">Reference proteome</keyword>
<keyword evidence="1" id="KW-0472">Membrane</keyword>
<dbReference type="InterPro" id="IPR043739">
    <property type="entry name" value="DUF5684"/>
</dbReference>
<name>A0A3P3QY10_9FIRM</name>
<sequence length="150" mass="17197">MGVLQFFVNCFSFILYVLAVVGMFKVFEKMNIEGWKSIIPFYNDYLYAGKTWDQKYIIYLWCAFILSRIVALIAEIGGFIGFLFGLVSFAFFVLFIVARARFCYWKAKAFGYDVGFAVGLFFAPFVFEIILGFGDAQYQGNVFAESGSQY</sequence>
<evidence type="ECO:0000313" key="3">
    <source>
        <dbReference type="Proteomes" id="UP000272490"/>
    </source>
</evidence>
<keyword evidence="1" id="KW-0812">Transmembrane</keyword>
<organism evidence="2 3">
    <name type="scientific">Lachnoanaerobaculum gingivalis</name>
    <dbReference type="NCBI Taxonomy" id="2490855"/>
    <lineage>
        <taxon>Bacteria</taxon>
        <taxon>Bacillati</taxon>
        <taxon>Bacillota</taxon>
        <taxon>Clostridia</taxon>
        <taxon>Lachnospirales</taxon>
        <taxon>Lachnospiraceae</taxon>
        <taxon>Lachnoanaerobaculum</taxon>
    </lineage>
</organism>
<dbReference type="Proteomes" id="UP000272490">
    <property type="component" value="Unassembled WGS sequence"/>
</dbReference>
<proteinExistence type="predicted"/>
<protein>
    <submittedName>
        <fullName evidence="2">Multidrug transporter</fullName>
    </submittedName>
</protein>
<dbReference type="RefSeq" id="WP_128673924.1">
    <property type="nucleotide sequence ID" value="NZ_RRCO01000002.1"/>
</dbReference>
<comment type="caution">
    <text evidence="2">The sequence shown here is derived from an EMBL/GenBank/DDBJ whole genome shotgun (WGS) entry which is preliminary data.</text>
</comment>
<accession>A0A3P3QY10</accession>
<feature type="transmembrane region" description="Helical" evidence="1">
    <location>
        <begin position="56"/>
        <end position="73"/>
    </location>
</feature>
<dbReference type="OrthoDB" id="2376202at2"/>
<feature type="transmembrane region" description="Helical" evidence="1">
    <location>
        <begin position="6"/>
        <end position="27"/>
    </location>
</feature>
<feature type="transmembrane region" description="Helical" evidence="1">
    <location>
        <begin position="79"/>
        <end position="98"/>
    </location>
</feature>
<evidence type="ECO:0000313" key="2">
    <source>
        <dbReference type="EMBL" id="RRJ26132.1"/>
    </source>
</evidence>
<feature type="transmembrane region" description="Helical" evidence="1">
    <location>
        <begin position="110"/>
        <end position="133"/>
    </location>
</feature>
<keyword evidence="1" id="KW-1133">Transmembrane helix</keyword>
<reference evidence="2 3" key="1">
    <citation type="submission" date="2018-11" db="EMBL/GenBank/DDBJ databases">
        <title>Genome sequencing of Lachnoanaerobaculum sp. KCOM 2030 (= ChDC B114).</title>
        <authorList>
            <person name="Kook J.-K."/>
            <person name="Park S.-N."/>
            <person name="Lim Y.K."/>
        </authorList>
    </citation>
    <scope>NUCLEOTIDE SEQUENCE [LARGE SCALE GENOMIC DNA]</scope>
    <source>
        <strain evidence="2 3">KCOM 2030</strain>
    </source>
</reference>
<gene>
    <name evidence="2" type="ORF">EHV10_06290</name>
</gene>
<dbReference type="Pfam" id="PF18936">
    <property type="entry name" value="DUF5684"/>
    <property type="match status" value="1"/>
</dbReference>
<evidence type="ECO:0000256" key="1">
    <source>
        <dbReference type="SAM" id="Phobius"/>
    </source>
</evidence>
<dbReference type="AlphaFoldDB" id="A0A3P3QY10"/>
<dbReference type="EMBL" id="RRCO01000002">
    <property type="protein sequence ID" value="RRJ26132.1"/>
    <property type="molecule type" value="Genomic_DNA"/>
</dbReference>